<accession>A0A154PC00</accession>
<dbReference type="STRING" id="178035.A0A154PC00"/>
<keyword evidence="1" id="KW-0175">Coiled coil</keyword>
<gene>
    <name evidence="2" type="ORF">WN55_11083</name>
</gene>
<dbReference type="AlphaFoldDB" id="A0A154PC00"/>
<dbReference type="GO" id="GO:0035082">
    <property type="term" value="P:axoneme assembly"/>
    <property type="evidence" value="ECO:0007669"/>
    <property type="project" value="InterPro"/>
</dbReference>
<dbReference type="Proteomes" id="UP000076502">
    <property type="component" value="Unassembled WGS sequence"/>
</dbReference>
<dbReference type="PANTHER" id="PTHR16275">
    <property type="entry name" value="COILED-COIL DOMAIN-CONTAINING PROTEIN 40"/>
    <property type="match status" value="1"/>
</dbReference>
<feature type="coiled-coil region" evidence="1">
    <location>
        <begin position="744"/>
        <end position="785"/>
    </location>
</feature>
<feature type="coiled-coil region" evidence="1">
    <location>
        <begin position="402"/>
        <end position="450"/>
    </location>
</feature>
<evidence type="ECO:0000256" key="1">
    <source>
        <dbReference type="SAM" id="Coils"/>
    </source>
</evidence>
<organism evidence="2 3">
    <name type="scientific">Dufourea novaeangliae</name>
    <name type="common">Sweat bee</name>
    <dbReference type="NCBI Taxonomy" id="178035"/>
    <lineage>
        <taxon>Eukaryota</taxon>
        <taxon>Metazoa</taxon>
        <taxon>Ecdysozoa</taxon>
        <taxon>Arthropoda</taxon>
        <taxon>Hexapoda</taxon>
        <taxon>Insecta</taxon>
        <taxon>Pterygota</taxon>
        <taxon>Neoptera</taxon>
        <taxon>Endopterygota</taxon>
        <taxon>Hymenoptera</taxon>
        <taxon>Apocrita</taxon>
        <taxon>Aculeata</taxon>
        <taxon>Apoidea</taxon>
        <taxon>Anthophila</taxon>
        <taxon>Halictidae</taxon>
        <taxon>Rophitinae</taxon>
        <taxon>Dufourea</taxon>
    </lineage>
</organism>
<dbReference type="OrthoDB" id="188741at2759"/>
<evidence type="ECO:0000313" key="2">
    <source>
        <dbReference type="EMBL" id="KZC09343.1"/>
    </source>
</evidence>
<sequence length="863" mass="102254">MLDPDDKLMKKFQKTLYTHLSNVNNRLSEELHELELSVKQVEKELESEGVILYQTQQEIQHQHTTINQYLEALTKVTLLREKRNHNIEGAKQALKESRCKLEEEKNKREKLSQELKNLLSFHDYLSKWENDLNDFLKISKQISSQDANKKKMLINKKQQRDFILYRLREEIWKVDAEIAYLDEQLQIKDKEKEDANRMIVDVNTDLETLHAERKDLHDIWKSVVANIYKRNSFHDQLQSQQEEAQKLCNTLLLEIQKVKKETEKEMEINEHLTSLLFRIENDIRIISKIVTMYNEKITDVELQLLKLTKVNEQIHCDYDTIFAKYQSCLYEEEQVNKKFEIIFGKKVNLESAIFKKLEEKIICDKTAQYVNELLLNTKNAVLELEISVARIENSYGNSLLELEKFTNLLENQKTDLQDILQKNAGKEKQMDELQKEIKKYETVIERKQRKLLVINKCIEQIMPSVGEDLSPQDLRITSLEKNIQELQQSIQKAQQFWMRQQGFMVSLSQQRESQLRELSILDKEIMIMGQKNFKLEYALEMLMKEESHVNKSIFSLQQKLLRMNTDLVTQKDLKEELEDKNCIIKNECILSFQELELELIKLQSNLRNICSEKVILKEELKSAQQESLSWEKKVQLVQETVKKIKEERTAGGIASMKSEIHKMEMRLSYLKKIQEKLVHDMELCVTRRDVIFNKVLSKFNKNPKERHNEKVVMHKRLSDKRTKIKHVLKASIILIATKLTDDTVKQLKGEMKSKESKLTKCKEDLENLKGNIPSIENEIGQLEILKYHNLHTLILKQRKVKQLHDVKSGTYKMMYRSEHTIEENLKMEHSYRQHLKHVLEKTDHDFPMLQASLRKILLTLKIL</sequence>
<feature type="coiled-coil region" evidence="1">
    <location>
        <begin position="87"/>
        <end position="121"/>
    </location>
</feature>
<reference evidence="2 3" key="1">
    <citation type="submission" date="2015-07" db="EMBL/GenBank/DDBJ databases">
        <title>The genome of Dufourea novaeangliae.</title>
        <authorList>
            <person name="Pan H."/>
            <person name="Kapheim K."/>
        </authorList>
    </citation>
    <scope>NUCLEOTIDE SEQUENCE [LARGE SCALE GENOMIC DNA]</scope>
    <source>
        <strain evidence="2">0120121106</strain>
        <tissue evidence="2">Whole body</tissue>
    </source>
</reference>
<proteinExistence type="predicted"/>
<dbReference type="EMBL" id="KQ434869">
    <property type="protein sequence ID" value="KZC09343.1"/>
    <property type="molecule type" value="Genomic_DNA"/>
</dbReference>
<keyword evidence="3" id="KW-1185">Reference proteome</keyword>
<name>A0A154PC00_DUFNO</name>
<feature type="coiled-coil region" evidence="1">
    <location>
        <begin position="560"/>
        <end position="633"/>
    </location>
</feature>
<protein>
    <submittedName>
        <fullName evidence="2">Coiled-coil domain-containing protein 40</fullName>
    </submittedName>
</protein>
<dbReference type="InterPro" id="IPR037386">
    <property type="entry name" value="CCDC40"/>
</dbReference>
<dbReference type="PANTHER" id="PTHR16275:SF8">
    <property type="entry name" value="COILED-COIL DOMAIN-CONTAINING PROTEIN 40"/>
    <property type="match status" value="1"/>
</dbReference>
<feature type="coiled-coil region" evidence="1">
    <location>
        <begin position="17"/>
        <end position="44"/>
    </location>
</feature>
<evidence type="ECO:0000313" key="3">
    <source>
        <dbReference type="Proteomes" id="UP000076502"/>
    </source>
</evidence>
<feature type="coiled-coil region" evidence="1">
    <location>
        <begin position="234"/>
        <end position="261"/>
    </location>
</feature>
<dbReference type="GO" id="GO:0005737">
    <property type="term" value="C:cytoplasm"/>
    <property type="evidence" value="ECO:0007669"/>
    <property type="project" value="TreeGrafter"/>
</dbReference>